<feature type="compositionally biased region" description="Basic and acidic residues" evidence="1">
    <location>
        <begin position="154"/>
        <end position="166"/>
    </location>
</feature>
<proteinExistence type="predicted"/>
<dbReference type="Proteomes" id="UP001219355">
    <property type="component" value="Chromosome 2"/>
</dbReference>
<sequence length="204" mass="23618">MSSKVILNYCTIFGLRAPRRELTRLTTRFRCLSTRSSIPRIAEPSVWTAMIPKFIRRDWRASQWGASKTKERNPATYFIVMFILVGSQALRMVQIKNDHANYVRSTEAKIRVLREVIERLQKGEDVDVRKMLGTGNEAAEREWEDVLEEIVQEEEHWRSRTRESESRSGAPPEVQSPNDSAVSKETAATDTSEQQPKKRAARFY</sequence>
<dbReference type="InterPro" id="IPR035213">
    <property type="entry name" value="DUF5321"/>
</dbReference>
<gene>
    <name evidence="2" type="ORF">PRK78_004292</name>
</gene>
<reference evidence="2" key="1">
    <citation type="submission" date="2023-03" db="EMBL/GenBank/DDBJ databases">
        <title>Emydomyces testavorans Genome Sequence.</title>
        <authorList>
            <person name="Hoyer L."/>
        </authorList>
    </citation>
    <scope>NUCLEOTIDE SEQUENCE</scope>
    <source>
        <strain evidence="2">16-2883</strain>
    </source>
</reference>
<keyword evidence="3" id="KW-1185">Reference proteome</keyword>
<dbReference type="AlphaFoldDB" id="A0AAF0DHK4"/>
<feature type="compositionally biased region" description="Polar residues" evidence="1">
    <location>
        <begin position="175"/>
        <end position="194"/>
    </location>
</feature>
<evidence type="ECO:0000256" key="1">
    <source>
        <dbReference type="SAM" id="MobiDB-lite"/>
    </source>
</evidence>
<name>A0AAF0DHK4_9EURO</name>
<organism evidence="2 3">
    <name type="scientific">Emydomyces testavorans</name>
    <dbReference type="NCBI Taxonomy" id="2070801"/>
    <lineage>
        <taxon>Eukaryota</taxon>
        <taxon>Fungi</taxon>
        <taxon>Dikarya</taxon>
        <taxon>Ascomycota</taxon>
        <taxon>Pezizomycotina</taxon>
        <taxon>Eurotiomycetes</taxon>
        <taxon>Eurotiomycetidae</taxon>
        <taxon>Onygenales</taxon>
        <taxon>Nannizziopsiaceae</taxon>
        <taxon>Emydomyces</taxon>
    </lineage>
</organism>
<evidence type="ECO:0000313" key="3">
    <source>
        <dbReference type="Proteomes" id="UP001219355"/>
    </source>
</evidence>
<evidence type="ECO:0000313" key="2">
    <source>
        <dbReference type="EMBL" id="WEW58824.1"/>
    </source>
</evidence>
<dbReference type="Pfam" id="PF17254">
    <property type="entry name" value="DUF5321"/>
    <property type="match status" value="1"/>
</dbReference>
<feature type="region of interest" description="Disordered" evidence="1">
    <location>
        <begin position="154"/>
        <end position="204"/>
    </location>
</feature>
<accession>A0AAF0DHK4</accession>
<dbReference type="EMBL" id="CP120628">
    <property type="protein sequence ID" value="WEW58824.1"/>
    <property type="molecule type" value="Genomic_DNA"/>
</dbReference>
<protein>
    <submittedName>
        <fullName evidence="2">Uncharacterized protein</fullName>
    </submittedName>
</protein>